<reference evidence="1 2" key="1">
    <citation type="journal article" date="2015" name="Genome Biol. Evol.">
        <title>Phylogenomic analyses indicate that early fungi evolved digesting cell walls of algal ancestors of land plants.</title>
        <authorList>
            <person name="Chang Y."/>
            <person name="Wang S."/>
            <person name="Sekimoto S."/>
            <person name="Aerts A.L."/>
            <person name="Choi C."/>
            <person name="Clum A."/>
            <person name="LaButti K.M."/>
            <person name="Lindquist E.A."/>
            <person name="Yee Ngan C."/>
            <person name="Ohm R.A."/>
            <person name="Salamov A.A."/>
            <person name="Grigoriev I.V."/>
            <person name="Spatafora J.W."/>
            <person name="Berbee M.L."/>
        </authorList>
    </citation>
    <scope>NUCLEOTIDE SEQUENCE [LARGE SCALE GENOMIC DNA]</scope>
    <source>
        <strain evidence="1 2">JEL478</strain>
    </source>
</reference>
<proteinExistence type="predicted"/>
<dbReference type="AlphaFoldDB" id="A0A139A3N0"/>
<dbReference type="Proteomes" id="UP000070544">
    <property type="component" value="Unassembled WGS sequence"/>
</dbReference>
<organism evidence="1 2">
    <name type="scientific">Gonapodya prolifera (strain JEL478)</name>
    <name type="common">Monoblepharis prolifera</name>
    <dbReference type="NCBI Taxonomy" id="1344416"/>
    <lineage>
        <taxon>Eukaryota</taxon>
        <taxon>Fungi</taxon>
        <taxon>Fungi incertae sedis</taxon>
        <taxon>Chytridiomycota</taxon>
        <taxon>Chytridiomycota incertae sedis</taxon>
        <taxon>Monoblepharidomycetes</taxon>
        <taxon>Monoblepharidales</taxon>
        <taxon>Gonapodyaceae</taxon>
        <taxon>Gonapodya</taxon>
    </lineage>
</organism>
<accession>A0A139A3N0</accession>
<protein>
    <submittedName>
        <fullName evidence="1">Uncharacterized protein</fullName>
    </submittedName>
</protein>
<name>A0A139A3N0_GONPJ</name>
<gene>
    <name evidence="1" type="ORF">M427DRAFT_138329</name>
</gene>
<evidence type="ECO:0000313" key="1">
    <source>
        <dbReference type="EMBL" id="KXS11390.1"/>
    </source>
</evidence>
<sequence length="118" mass="12943">MGQRKLSALVTLPTHATQFTPAIPLTRTARVACVNEPNSTHSSHRFLGKEHPRYDSVHLSSLYNRLFIGPLTPPRVQFTTGISLPRPTDSPCDGSPKNLLTGRFAIRAAFHPGIFVLA</sequence>
<dbReference type="EMBL" id="KQ965803">
    <property type="protein sequence ID" value="KXS11390.1"/>
    <property type="molecule type" value="Genomic_DNA"/>
</dbReference>
<evidence type="ECO:0000313" key="2">
    <source>
        <dbReference type="Proteomes" id="UP000070544"/>
    </source>
</evidence>
<keyword evidence="2" id="KW-1185">Reference proteome</keyword>